<name>A0ACD0ZII6_9NEIS</name>
<evidence type="ECO:0000313" key="2">
    <source>
        <dbReference type="Proteomes" id="UP000516412"/>
    </source>
</evidence>
<accession>A0ACD0ZII6</accession>
<organism evidence="1 2">
    <name type="scientific">Neisseria musculi</name>
    <dbReference type="NCBI Taxonomy" id="1815583"/>
    <lineage>
        <taxon>Bacteria</taxon>
        <taxon>Pseudomonadati</taxon>
        <taxon>Pseudomonadota</taxon>
        <taxon>Betaproteobacteria</taxon>
        <taxon>Neisseriales</taxon>
        <taxon>Neisseriaceae</taxon>
        <taxon>Neisseria</taxon>
    </lineage>
</organism>
<protein>
    <submittedName>
        <fullName evidence="1">Uncharacterized protein</fullName>
    </submittedName>
</protein>
<evidence type="ECO:0000313" key="1">
    <source>
        <dbReference type="EMBL" id="QNT57927.2"/>
    </source>
</evidence>
<sequence>MMDEIEIIVEPSFLAEQSNIAKDQYVFGYGITIRNNSGEVVTLRKRHWQITDAHGAVEKVSGVGVVGEQPVLYPGEDYYYSSGARLNTPWGCMEGSYEFEDGCGGRFSVPIPKFDLRADVAVH</sequence>
<dbReference type="EMBL" id="CP060414">
    <property type="protein sequence ID" value="QNT57927.2"/>
    <property type="molecule type" value="Genomic_DNA"/>
</dbReference>
<gene>
    <name evidence="1" type="ORF">H7A79_2396</name>
</gene>
<dbReference type="Proteomes" id="UP000516412">
    <property type="component" value="Chromosome"/>
</dbReference>
<reference evidence="1" key="1">
    <citation type="submission" date="2024-06" db="EMBL/GenBank/DDBJ databases">
        <title>Complete Genome Sequence of mouse commensal type strain Neisseria musculi.</title>
        <authorList>
            <person name="Thapa E."/>
            <person name="Aluvathingal J."/>
            <person name="Nadendla S."/>
            <person name="Mehta A."/>
            <person name="Tettelin H."/>
            <person name="Weyand N.J."/>
        </authorList>
    </citation>
    <scope>NUCLEOTIDE SEQUENCE</scope>
    <source>
        <strain evidence="1">NW831</strain>
    </source>
</reference>
<proteinExistence type="predicted"/>
<keyword evidence="2" id="KW-1185">Reference proteome</keyword>